<reference evidence="1" key="1">
    <citation type="journal article" date="2014" name="Int. J. Syst. Evol. Microbiol.">
        <title>Complete genome sequence of Corynebacterium casei LMG S-19264T (=DSM 44701T), isolated from a smear-ripened cheese.</title>
        <authorList>
            <consortium name="US DOE Joint Genome Institute (JGI-PGF)"/>
            <person name="Walter F."/>
            <person name="Albersmeier A."/>
            <person name="Kalinowski J."/>
            <person name="Ruckert C."/>
        </authorList>
    </citation>
    <scope>NUCLEOTIDE SEQUENCE</scope>
    <source>
        <strain evidence="1">CCM 8433</strain>
    </source>
</reference>
<gene>
    <name evidence="1" type="ORF">GCM10011482_17700</name>
</gene>
<evidence type="ECO:0008006" key="3">
    <source>
        <dbReference type="Google" id="ProtNLM"/>
    </source>
</evidence>
<reference evidence="1" key="2">
    <citation type="submission" date="2020-09" db="EMBL/GenBank/DDBJ databases">
        <authorList>
            <person name="Sun Q."/>
            <person name="Sedlacek I."/>
        </authorList>
    </citation>
    <scope>NUCLEOTIDE SEQUENCE</scope>
    <source>
        <strain evidence="1">CCM 8433</strain>
    </source>
</reference>
<comment type="caution">
    <text evidence="1">The sequence shown here is derived from an EMBL/GenBank/DDBJ whole genome shotgun (WGS) entry which is preliminary data.</text>
</comment>
<organism evidence="1 2">
    <name type="scientific">Enterococcus alcedinis</name>
    <dbReference type="NCBI Taxonomy" id="1274384"/>
    <lineage>
        <taxon>Bacteria</taxon>
        <taxon>Bacillati</taxon>
        <taxon>Bacillota</taxon>
        <taxon>Bacilli</taxon>
        <taxon>Lactobacillales</taxon>
        <taxon>Enterococcaceae</taxon>
        <taxon>Enterococcus</taxon>
    </lineage>
</organism>
<dbReference type="EMBL" id="BMDT01000008">
    <property type="protein sequence ID" value="GGI66116.1"/>
    <property type="molecule type" value="Genomic_DNA"/>
</dbReference>
<dbReference type="Proteomes" id="UP000622610">
    <property type="component" value="Unassembled WGS sequence"/>
</dbReference>
<name>A0A917JI68_9ENTE</name>
<sequence>MKDQMKISEYIHPIEQFGKAGSVHTVFPYSFNLQIGEQLINVSSYFEYLASYGLYLPKVTFEAVAPYVRRGDFVKVNDQEFVFYSQNGIYHLPLIGVETRSLDVRQLSLRSDELLLLQKVLENQNLEEKLGLSLDRRTQEIFAMMRKTKPNWAEIVAYLVGRGGGGTPSGDDILVAYLSLLYATGQPQAITLSQALLSGKLATPDVSKAYLLAATDGFVNSLVYQLFLNLNKLDERLTEKNVQQLMAIGHSSGKDLSYGLLLGTQLLNGLNE</sequence>
<proteinExistence type="predicted"/>
<dbReference type="InterPro" id="IPR021530">
    <property type="entry name" value="AllH-like"/>
</dbReference>
<dbReference type="Pfam" id="PF11392">
    <property type="entry name" value="AllH"/>
    <property type="match status" value="1"/>
</dbReference>
<protein>
    <recommendedName>
        <fullName evidence="3">DUF2877 domain-containing protein</fullName>
    </recommendedName>
</protein>
<evidence type="ECO:0000313" key="1">
    <source>
        <dbReference type="EMBL" id="GGI66116.1"/>
    </source>
</evidence>
<accession>A0A917JI68</accession>
<dbReference type="AlphaFoldDB" id="A0A917JI68"/>
<dbReference type="RefSeq" id="WP_188367955.1">
    <property type="nucleotide sequence ID" value="NZ_BMDT01000008.1"/>
</dbReference>
<keyword evidence="2" id="KW-1185">Reference proteome</keyword>
<evidence type="ECO:0000313" key="2">
    <source>
        <dbReference type="Proteomes" id="UP000622610"/>
    </source>
</evidence>